<feature type="domain" description="Intradiol ring-cleavage dioxygenases" evidence="5">
    <location>
        <begin position="150"/>
        <end position="178"/>
    </location>
</feature>
<dbReference type="InterPro" id="IPR050770">
    <property type="entry name" value="Intradiol_RC_Dioxygenase"/>
</dbReference>
<dbReference type="InterPro" id="IPR015889">
    <property type="entry name" value="Intradiol_dOase_core"/>
</dbReference>
<dbReference type="InterPro" id="IPR012785">
    <property type="entry name" value="Protocat_dOase_b"/>
</dbReference>
<dbReference type="AlphaFoldDB" id="A0A1G8QZF6"/>
<evidence type="ECO:0000259" key="5">
    <source>
        <dbReference type="PROSITE" id="PS00083"/>
    </source>
</evidence>
<keyword evidence="3" id="KW-0560">Oxidoreductase</keyword>
<dbReference type="GO" id="GO:0019619">
    <property type="term" value="P:3,4-dihydroxybenzoate catabolic process"/>
    <property type="evidence" value="ECO:0007669"/>
    <property type="project" value="InterPro"/>
</dbReference>
<reference evidence="7" key="1">
    <citation type="submission" date="2016-10" db="EMBL/GenBank/DDBJ databases">
        <authorList>
            <person name="Varghese N."/>
            <person name="Submissions S."/>
        </authorList>
    </citation>
    <scope>NUCLEOTIDE SEQUENCE [LARGE SCALE GENOMIC DNA]</scope>
    <source>
        <strain evidence="7">CGMCC 1.10783</strain>
    </source>
</reference>
<evidence type="ECO:0000313" key="7">
    <source>
        <dbReference type="Proteomes" id="UP000182130"/>
    </source>
</evidence>
<dbReference type="PROSITE" id="PS00083">
    <property type="entry name" value="INTRADIOL_DIOXYGENAS"/>
    <property type="match status" value="1"/>
</dbReference>
<dbReference type="SUPFAM" id="SSF49482">
    <property type="entry name" value="Aromatic compound dioxygenase"/>
    <property type="match status" value="1"/>
</dbReference>
<dbReference type="InterPro" id="IPR000627">
    <property type="entry name" value="Intradiol_dOase_C"/>
</dbReference>
<dbReference type="Pfam" id="PF12391">
    <property type="entry name" value="PCDO_beta_N"/>
    <property type="match status" value="1"/>
</dbReference>
<evidence type="ECO:0000256" key="2">
    <source>
        <dbReference type="ARBA" id="ARBA00022964"/>
    </source>
</evidence>
<dbReference type="InterPro" id="IPR024756">
    <property type="entry name" value="PCDO_beta_N"/>
</dbReference>
<comment type="similarity">
    <text evidence="1">Belongs to the intradiol ring-cleavage dioxygenase family.</text>
</comment>
<evidence type="ECO:0000256" key="1">
    <source>
        <dbReference type="ARBA" id="ARBA00007825"/>
    </source>
</evidence>
<dbReference type="Pfam" id="PF00775">
    <property type="entry name" value="Dioxygenase_C"/>
    <property type="match status" value="1"/>
</dbReference>
<dbReference type="RefSeq" id="WP_084111032.1">
    <property type="nucleotide sequence ID" value="NZ_FNEI01000007.1"/>
</dbReference>
<feature type="compositionally biased region" description="Basic and acidic residues" evidence="4">
    <location>
        <begin position="1"/>
        <end position="18"/>
    </location>
</feature>
<dbReference type="PANTHER" id="PTHR33711:SF10">
    <property type="entry name" value="INTRADIOL RING-CLEAVAGE DIOXYGENASES DOMAIN-CONTAINING PROTEIN"/>
    <property type="match status" value="1"/>
</dbReference>
<proteinExistence type="inferred from homology"/>
<dbReference type="EMBL" id="FNEI01000007">
    <property type="protein sequence ID" value="SDJ10003.1"/>
    <property type="molecule type" value="Genomic_DNA"/>
</dbReference>
<keyword evidence="7" id="KW-1185">Reference proteome</keyword>
<accession>A0A1G8QZF6</accession>
<dbReference type="Gene3D" id="2.60.130.10">
    <property type="entry name" value="Aromatic compound dioxygenase"/>
    <property type="match status" value="1"/>
</dbReference>
<dbReference type="PANTHER" id="PTHR33711">
    <property type="entry name" value="DIOXYGENASE, PUTATIVE (AFU_ORTHOLOGUE AFUA_2G02910)-RELATED"/>
    <property type="match status" value="1"/>
</dbReference>
<name>A0A1G8QZF6_9MICC</name>
<gene>
    <name evidence="6" type="ORF">SAMN05216555_10736</name>
</gene>
<dbReference type="Proteomes" id="UP000182130">
    <property type="component" value="Unassembled WGS sequence"/>
</dbReference>
<protein>
    <submittedName>
        <fullName evidence="6">Protocatechuate 3,4-dioxygenase beta subunit</fullName>
    </submittedName>
</protein>
<sequence length="318" mass="35286">MTIDAHGTHRADSSDARLAEQNAAVHDSAVQDAAWQDENDEIVPHAEAHAAHVLDAAAESQADISAEIAALGEAYHRELKDGAASETQPRLDFAPYRSSLLRHPTKSLHHADPETIELYSPAFGHQDVHALESDLTIQHNGEPLGERIIVAGKVLDGDGRPVAGQLVEIWQANAAGRYVHKRDQHPAPLDPNFTGVGRCITGPDGSYRFTTIKPGAYPWKNHLNAWRPAHIHFSLFGQEFTQRIVTQMYFPGDQLFPLDPIYQSIVDQDARDRLVANYDHELTQPEWALGYTWDIILTGSKRTWTENEAFGDAGDDEE</sequence>
<dbReference type="GO" id="GO:0018578">
    <property type="term" value="F:protocatechuate 3,4-dioxygenase activity"/>
    <property type="evidence" value="ECO:0007669"/>
    <property type="project" value="InterPro"/>
</dbReference>
<keyword evidence="2 6" id="KW-0223">Dioxygenase</keyword>
<dbReference type="NCBIfam" id="TIGR02422">
    <property type="entry name" value="protocat_beta"/>
    <property type="match status" value="1"/>
</dbReference>
<evidence type="ECO:0000256" key="4">
    <source>
        <dbReference type="SAM" id="MobiDB-lite"/>
    </source>
</evidence>
<evidence type="ECO:0000313" key="6">
    <source>
        <dbReference type="EMBL" id="SDJ10003.1"/>
    </source>
</evidence>
<feature type="region of interest" description="Disordered" evidence="4">
    <location>
        <begin position="1"/>
        <end position="27"/>
    </location>
</feature>
<organism evidence="6 7">
    <name type="scientific">Arthrobacter cupressi</name>
    <dbReference type="NCBI Taxonomy" id="1045773"/>
    <lineage>
        <taxon>Bacteria</taxon>
        <taxon>Bacillati</taxon>
        <taxon>Actinomycetota</taxon>
        <taxon>Actinomycetes</taxon>
        <taxon>Micrococcales</taxon>
        <taxon>Micrococcaceae</taxon>
        <taxon>Arthrobacter</taxon>
    </lineage>
</organism>
<dbReference type="GO" id="GO:0008199">
    <property type="term" value="F:ferric iron binding"/>
    <property type="evidence" value="ECO:0007669"/>
    <property type="project" value="InterPro"/>
</dbReference>
<dbReference type="STRING" id="1045773.SAMN05216555_10736"/>
<evidence type="ECO:0000256" key="3">
    <source>
        <dbReference type="ARBA" id="ARBA00023002"/>
    </source>
</evidence>